<dbReference type="PROSITE" id="PS50157">
    <property type="entry name" value="ZINC_FINGER_C2H2_2"/>
    <property type="match status" value="1"/>
</dbReference>
<feature type="compositionally biased region" description="Low complexity" evidence="2">
    <location>
        <begin position="41"/>
        <end position="51"/>
    </location>
</feature>
<name>A0A2N9IY10_FAGSY</name>
<feature type="region of interest" description="Disordered" evidence="2">
    <location>
        <begin position="32"/>
        <end position="55"/>
    </location>
</feature>
<keyword evidence="1" id="KW-0479">Metal-binding</keyword>
<organism evidence="4">
    <name type="scientific">Fagus sylvatica</name>
    <name type="common">Beechnut</name>
    <dbReference type="NCBI Taxonomy" id="28930"/>
    <lineage>
        <taxon>Eukaryota</taxon>
        <taxon>Viridiplantae</taxon>
        <taxon>Streptophyta</taxon>
        <taxon>Embryophyta</taxon>
        <taxon>Tracheophyta</taxon>
        <taxon>Spermatophyta</taxon>
        <taxon>Magnoliopsida</taxon>
        <taxon>eudicotyledons</taxon>
        <taxon>Gunneridae</taxon>
        <taxon>Pentapetalae</taxon>
        <taxon>rosids</taxon>
        <taxon>fabids</taxon>
        <taxon>Fagales</taxon>
        <taxon>Fagaceae</taxon>
        <taxon>Fagus</taxon>
    </lineage>
</organism>
<dbReference type="EMBL" id="OIVN01006271">
    <property type="protein sequence ID" value="SPD29458.1"/>
    <property type="molecule type" value="Genomic_DNA"/>
</dbReference>
<evidence type="ECO:0000256" key="2">
    <source>
        <dbReference type="SAM" id="MobiDB-lite"/>
    </source>
</evidence>
<dbReference type="GO" id="GO:0008270">
    <property type="term" value="F:zinc ion binding"/>
    <property type="evidence" value="ECO:0007669"/>
    <property type="project" value="UniProtKB-KW"/>
</dbReference>
<dbReference type="GO" id="GO:0010090">
    <property type="term" value="P:trichome morphogenesis"/>
    <property type="evidence" value="ECO:0007669"/>
    <property type="project" value="InterPro"/>
</dbReference>
<evidence type="ECO:0000313" key="4">
    <source>
        <dbReference type="EMBL" id="SPD29458.1"/>
    </source>
</evidence>
<dbReference type="GO" id="GO:0000976">
    <property type="term" value="F:transcription cis-regulatory region binding"/>
    <property type="evidence" value="ECO:0007669"/>
    <property type="project" value="TreeGrafter"/>
</dbReference>
<keyword evidence="1" id="KW-0862">Zinc</keyword>
<dbReference type="GO" id="GO:0005634">
    <property type="term" value="C:nucleus"/>
    <property type="evidence" value="ECO:0007669"/>
    <property type="project" value="TreeGrafter"/>
</dbReference>
<dbReference type="PROSITE" id="PS00028">
    <property type="entry name" value="ZINC_FINGER_C2H2_1"/>
    <property type="match status" value="1"/>
</dbReference>
<sequence length="242" mass="25577">MAEIDYHTKPNTNSTSTTTALKLFGFKINQNVSEENDSDSSKSPSGSQESEAFQSNNIDGRKYECQYCCREFANSQALGGHQNAHKKERQLLKRAQMQATRNLQVVAAANSSHLHQNPMISAFTSPPHLLSQVQGPPPPSWFLMSHAAGGTASNSTIPFALPNGGVFHHTGAASVPGRRVYTGGVGESMMAVLSHGVGNHGGIVQGFNTGFGRDGGGGGGSHSHFDKGLSLDLHLSLGPARP</sequence>
<evidence type="ECO:0000259" key="3">
    <source>
        <dbReference type="PROSITE" id="PS50157"/>
    </source>
</evidence>
<feature type="domain" description="C2H2-type" evidence="3">
    <location>
        <begin position="63"/>
        <end position="90"/>
    </location>
</feature>
<dbReference type="GO" id="GO:0009740">
    <property type="term" value="P:gibberellic acid mediated signaling pathway"/>
    <property type="evidence" value="ECO:0007669"/>
    <property type="project" value="TreeGrafter"/>
</dbReference>
<reference evidence="4" key="1">
    <citation type="submission" date="2018-02" db="EMBL/GenBank/DDBJ databases">
        <authorList>
            <person name="Cohen D.B."/>
            <person name="Kent A.D."/>
        </authorList>
    </citation>
    <scope>NUCLEOTIDE SEQUENCE</scope>
</reference>
<evidence type="ECO:0000256" key="1">
    <source>
        <dbReference type="PROSITE-ProRule" id="PRU00042"/>
    </source>
</evidence>
<accession>A0A2N9IY10</accession>
<dbReference type="InterPro" id="IPR044299">
    <property type="entry name" value="GIS3/ZFP5/ZFP6"/>
</dbReference>
<dbReference type="GO" id="GO:0003700">
    <property type="term" value="F:DNA-binding transcription factor activity"/>
    <property type="evidence" value="ECO:0007669"/>
    <property type="project" value="TreeGrafter"/>
</dbReference>
<dbReference type="AlphaFoldDB" id="A0A2N9IY10"/>
<gene>
    <name evidence="4" type="ORF">FSB_LOCUS57340</name>
</gene>
<dbReference type="Gene3D" id="3.30.160.60">
    <property type="entry name" value="Classic Zinc Finger"/>
    <property type="match status" value="1"/>
</dbReference>
<dbReference type="PANTHER" id="PTHR46353">
    <property type="entry name" value="ZINC FINGER PROTEIN 5"/>
    <property type="match status" value="1"/>
</dbReference>
<dbReference type="SUPFAM" id="SSF57667">
    <property type="entry name" value="beta-beta-alpha zinc fingers"/>
    <property type="match status" value="1"/>
</dbReference>
<dbReference type="InterPro" id="IPR013087">
    <property type="entry name" value="Znf_C2H2_type"/>
</dbReference>
<dbReference type="GO" id="GO:0009736">
    <property type="term" value="P:cytokinin-activated signaling pathway"/>
    <property type="evidence" value="ECO:0007669"/>
    <property type="project" value="TreeGrafter"/>
</dbReference>
<dbReference type="InterPro" id="IPR036236">
    <property type="entry name" value="Znf_C2H2_sf"/>
</dbReference>
<protein>
    <recommendedName>
        <fullName evidence="3">C2H2-type domain-containing protein</fullName>
    </recommendedName>
</protein>
<dbReference type="PANTHER" id="PTHR46353:SF13">
    <property type="entry name" value="ZINC FINGER PROTEIN 6"/>
    <property type="match status" value="1"/>
</dbReference>
<keyword evidence="1" id="KW-0863">Zinc-finger</keyword>
<proteinExistence type="predicted"/>